<evidence type="ECO:0000256" key="1">
    <source>
        <dbReference type="SAM" id="MobiDB-lite"/>
    </source>
</evidence>
<sequence>MAAAIESHIRLAQQLPPRLLHFFKKYPPSTMSTTSSSDPNVVAAVTESLSQTSMTDSSAGLTDKKTHNPFLPFKNPRTGAYHGPAYSLRRQADLYKLAKSCGVLALMPIAPKHPEIKEQNRIERGLRVQGTGEGKRVKGKMWERTMRSKLEERRKAMEGMNAMVVQWKERGHGRGWKKWPK</sequence>
<dbReference type="PANTHER" id="PTHR28041">
    <property type="entry name" value="54S RIBOSOMAL PROTEIN L25, MITOCHONDRIAL"/>
    <property type="match status" value="1"/>
</dbReference>
<protein>
    <submittedName>
        <fullName evidence="3">54S ribosomal protein L25</fullName>
    </submittedName>
</protein>
<reference evidence="3" key="1">
    <citation type="submission" date="2022-06" db="EMBL/GenBank/DDBJ databases">
        <title>Complete genome sequences of two strains of the flax pathogen Septoria linicola.</title>
        <authorList>
            <person name="Lapalu N."/>
            <person name="Simon A."/>
            <person name="Demenou B."/>
            <person name="Paumier D."/>
            <person name="Guillot M.-P."/>
            <person name="Gout L."/>
            <person name="Valade R."/>
        </authorList>
    </citation>
    <scope>NUCLEOTIDE SEQUENCE</scope>
    <source>
        <strain evidence="3">SE15195</strain>
    </source>
</reference>
<dbReference type="Proteomes" id="UP001056384">
    <property type="component" value="Chromosome 10"/>
</dbReference>
<evidence type="ECO:0000313" key="4">
    <source>
        <dbReference type="Proteomes" id="UP001056384"/>
    </source>
</evidence>
<keyword evidence="3" id="KW-0687">Ribonucleoprotein</keyword>
<dbReference type="InterPro" id="IPR037507">
    <property type="entry name" value="Ribosomal_mL59"/>
</dbReference>
<feature type="domain" description="Large ribosomal subunit protein mL59" evidence="2">
    <location>
        <begin position="17"/>
        <end position="169"/>
    </location>
</feature>
<accession>A0A9Q9B5M4</accession>
<dbReference type="GO" id="GO:0005762">
    <property type="term" value="C:mitochondrial large ribosomal subunit"/>
    <property type="evidence" value="ECO:0007669"/>
    <property type="project" value="InterPro"/>
</dbReference>
<organism evidence="3 4">
    <name type="scientific">Septoria linicola</name>
    <dbReference type="NCBI Taxonomy" id="215465"/>
    <lineage>
        <taxon>Eukaryota</taxon>
        <taxon>Fungi</taxon>
        <taxon>Dikarya</taxon>
        <taxon>Ascomycota</taxon>
        <taxon>Pezizomycotina</taxon>
        <taxon>Dothideomycetes</taxon>
        <taxon>Dothideomycetidae</taxon>
        <taxon>Mycosphaerellales</taxon>
        <taxon>Mycosphaerellaceae</taxon>
        <taxon>Septoria</taxon>
    </lineage>
</organism>
<evidence type="ECO:0000259" key="2">
    <source>
        <dbReference type="Pfam" id="PF18126"/>
    </source>
</evidence>
<dbReference type="GO" id="GO:0003735">
    <property type="term" value="F:structural constituent of ribosome"/>
    <property type="evidence" value="ECO:0007669"/>
    <property type="project" value="InterPro"/>
</dbReference>
<dbReference type="AlphaFoldDB" id="A0A9Q9B5M4"/>
<feature type="region of interest" description="Disordered" evidence="1">
    <location>
        <begin position="53"/>
        <end position="76"/>
    </location>
</feature>
<gene>
    <name evidence="3" type="ORF">Slin15195_G109100</name>
</gene>
<keyword evidence="4" id="KW-1185">Reference proteome</keyword>
<keyword evidence="3" id="KW-0689">Ribosomal protein</keyword>
<evidence type="ECO:0000313" key="3">
    <source>
        <dbReference type="EMBL" id="USW57591.1"/>
    </source>
</evidence>
<name>A0A9Q9B5M4_9PEZI</name>
<dbReference type="EMBL" id="CP099427">
    <property type="protein sequence ID" value="USW57591.1"/>
    <property type="molecule type" value="Genomic_DNA"/>
</dbReference>
<dbReference type="InterPro" id="IPR040922">
    <property type="entry name" value="Ribosomal_mL59_dom"/>
</dbReference>
<proteinExistence type="predicted"/>
<dbReference type="PANTHER" id="PTHR28041:SF1">
    <property type="entry name" value="LARGE RIBOSOMAL SUBUNIT PROTEIN ML59"/>
    <property type="match status" value="1"/>
</dbReference>
<dbReference type="Pfam" id="PF18126">
    <property type="entry name" value="Mitoc_mL59"/>
    <property type="match status" value="1"/>
</dbReference>